<dbReference type="AlphaFoldDB" id="A0A1C0U288"/>
<evidence type="ECO:0000313" key="2">
    <source>
        <dbReference type="EMBL" id="OCQ52011.1"/>
    </source>
</evidence>
<feature type="chain" id="PRO_5008646653" evidence="1">
    <location>
        <begin position="22"/>
        <end position="124"/>
    </location>
</feature>
<accession>A0A1C0U288</accession>
<keyword evidence="1" id="KW-0732">Signal</keyword>
<feature type="signal peptide" evidence="1">
    <location>
        <begin position="1"/>
        <end position="21"/>
    </location>
</feature>
<comment type="caution">
    <text evidence="2">The sequence shown here is derived from an EMBL/GenBank/DDBJ whole genome shotgun (WGS) entry which is preliminary data.</text>
</comment>
<gene>
    <name evidence="2" type="ORF">Ppb6_02805</name>
</gene>
<evidence type="ECO:0000256" key="1">
    <source>
        <dbReference type="SAM" id="SignalP"/>
    </source>
</evidence>
<proteinExistence type="predicted"/>
<evidence type="ECO:0000313" key="3">
    <source>
        <dbReference type="Proteomes" id="UP000093476"/>
    </source>
</evidence>
<dbReference type="RefSeq" id="WP_131817602.1">
    <property type="nucleotide sequence ID" value="NZ_CAWMQZ010000100.1"/>
</dbReference>
<dbReference type="Proteomes" id="UP000093476">
    <property type="component" value="Unassembled WGS sequence"/>
</dbReference>
<dbReference type="EMBL" id="LOMY01000100">
    <property type="protein sequence ID" value="OCQ52011.1"/>
    <property type="molecule type" value="Genomic_DNA"/>
</dbReference>
<reference evidence="2 3" key="1">
    <citation type="submission" date="2015-12" db="EMBL/GenBank/DDBJ databases">
        <title>Genome comparisons provide insights into the role of secondary metabolites in the pathogenic phase of the Photorhabdus life cycle.</title>
        <authorList>
            <person name="Tobias N.J."/>
            <person name="Mishra B."/>
            <person name="Gupta D.K."/>
            <person name="Thines M."/>
            <person name="Stinear T.P."/>
            <person name="Bode H.B."/>
        </authorList>
    </citation>
    <scope>NUCLEOTIDE SEQUENCE [LARGE SCALE GENOMIC DNA]</scope>
    <source>
        <strain evidence="2 3">PB68.1</strain>
    </source>
</reference>
<keyword evidence="3" id="KW-1185">Reference proteome</keyword>
<name>A0A1C0U288_9GAMM</name>
<sequence precursor="true">MNNLNKLLSIILFIVSSVTHASMGKTECFKGVVISINNDYKDDKEVKKEKKEYNGVAFKIKENDSKVKEFGLRSTIDSPDAKMSLQLLTISFLTGATVTGHSNNSCNIEGNNDRYQVEQIRLFW</sequence>
<dbReference type="STRING" id="286156.Ppb6_02805"/>
<organism evidence="2 3">
    <name type="scientific">Photorhabdus australis subsp. thailandensis</name>
    <dbReference type="NCBI Taxonomy" id="2805096"/>
    <lineage>
        <taxon>Bacteria</taxon>
        <taxon>Pseudomonadati</taxon>
        <taxon>Pseudomonadota</taxon>
        <taxon>Gammaproteobacteria</taxon>
        <taxon>Enterobacterales</taxon>
        <taxon>Morganellaceae</taxon>
        <taxon>Photorhabdus</taxon>
    </lineage>
</organism>
<protein>
    <submittedName>
        <fullName evidence="2">Uncharacterized protein</fullName>
    </submittedName>
</protein>